<evidence type="ECO:0000256" key="3">
    <source>
        <dbReference type="ARBA" id="ARBA00022643"/>
    </source>
</evidence>
<feature type="region of interest" description="Disordered" evidence="14">
    <location>
        <begin position="455"/>
        <end position="476"/>
    </location>
</feature>
<gene>
    <name evidence="17 18" type="primary">LOC110980325</name>
</gene>
<keyword evidence="3" id="KW-0288">FMN</keyword>
<dbReference type="InterPro" id="IPR013785">
    <property type="entry name" value="Aldolase_TIM"/>
</dbReference>
<reference evidence="17 18" key="1">
    <citation type="submission" date="2025-04" db="UniProtKB">
        <authorList>
            <consortium name="RefSeq"/>
        </authorList>
    </citation>
    <scope>IDENTIFICATION</scope>
</reference>
<evidence type="ECO:0000256" key="4">
    <source>
        <dbReference type="ARBA" id="ARBA00022694"/>
    </source>
</evidence>
<feature type="region of interest" description="Disordered" evidence="14">
    <location>
        <begin position="493"/>
        <end position="552"/>
    </location>
</feature>
<dbReference type="PANTHER" id="PTHR11082">
    <property type="entry name" value="TRNA-DIHYDROURIDINE SYNTHASE"/>
    <property type="match status" value="1"/>
</dbReference>
<dbReference type="KEGG" id="aplc:110980325"/>
<evidence type="ECO:0000256" key="10">
    <source>
        <dbReference type="ARBA" id="ARBA00047287"/>
    </source>
</evidence>
<evidence type="ECO:0000259" key="15">
    <source>
        <dbReference type="Pfam" id="PF01207"/>
    </source>
</evidence>
<sequence>MPVSPNPKRKGYDFWEKTLGKPCLLVAPMVDQSELPWRLVSRRHGAQLCYTPMYHAAVFARDPRYRSEALASCQEDRPLIVQFSANDPEDFLRAALLAQDHCDAVDLNLGCPQANAKRGRYGAFLQEDWDTIFKIVNLAHQRLSVPVTCKIRVFEDVEKTVQYAKMLERAGCQMLTVHGRTRDMKGPKTGLANWDIIKAVKQNLNIPVFANGNIQYKSDVDRCMRETGVDGVMTAEGNLHNPAIFEGVQPPAWEMAEEYLELVTQYPCPMAFVRGHLFKLWHHSLTIHQDLRTRLAGAKTLEEFISINQALRDVCEEEIKQAAGQDSNGKMPHWLCQPYVRPTPEETQQRILEKSLKRPLSEENEQENREPFLSKKALKRHQQGKPPVKNVRKFDPCSTCNNPRGLSCVFKLCRACCKEKTRRAVEDCPSHRFYFKTKIERRKYWEAKQAAKALQTMDTPLDTPKDTPTDTPVNAPTDAQLAVPGGRIMEADPFNIPGSTTAEGSLRDKVSGDFQQDTSGTTSAGNDDRVDANMLTAETPSDLPTTIPSEIS</sequence>
<evidence type="ECO:0000313" key="17">
    <source>
        <dbReference type="RefSeq" id="XP_022092602.1"/>
    </source>
</evidence>
<evidence type="ECO:0000256" key="5">
    <source>
        <dbReference type="ARBA" id="ARBA00022857"/>
    </source>
</evidence>
<dbReference type="Gene3D" id="3.20.20.70">
    <property type="entry name" value="Aldolase class I"/>
    <property type="match status" value="1"/>
</dbReference>
<dbReference type="OMA" id="ISPPVWQ"/>
<comment type="cofactor">
    <cofactor evidence="1">
        <name>FMN</name>
        <dbReference type="ChEBI" id="CHEBI:58210"/>
    </cofactor>
</comment>
<keyword evidence="16" id="KW-1185">Reference proteome</keyword>
<feature type="domain" description="DUS-like FMN-binding" evidence="15">
    <location>
        <begin position="26"/>
        <end position="285"/>
    </location>
</feature>
<feature type="compositionally biased region" description="Polar residues" evidence="14">
    <location>
        <begin position="513"/>
        <end position="525"/>
    </location>
</feature>
<comment type="similarity">
    <text evidence="8">Belongs to the Dus family. Dus1 subfamily.</text>
</comment>
<evidence type="ECO:0000256" key="9">
    <source>
        <dbReference type="ARBA" id="ARBA00038890"/>
    </source>
</evidence>
<dbReference type="Proteomes" id="UP000694845">
    <property type="component" value="Unplaced"/>
</dbReference>
<protein>
    <recommendedName>
        <fullName evidence="9">tRNA-dihydrouridine(16/17) synthase [NAD(P)(+)]</fullName>
        <ecNumber evidence="9">1.3.1.88</ecNumber>
    </recommendedName>
</protein>
<comment type="catalytic activity">
    <reaction evidence="13">
        <text>5,6-dihydrouridine(17) in tRNA + NADP(+) = uridine(17) in tRNA + NADPH + H(+)</text>
        <dbReference type="Rhea" id="RHEA:53368"/>
        <dbReference type="Rhea" id="RHEA-COMP:13541"/>
        <dbReference type="Rhea" id="RHEA-COMP:13542"/>
        <dbReference type="ChEBI" id="CHEBI:15378"/>
        <dbReference type="ChEBI" id="CHEBI:57783"/>
        <dbReference type="ChEBI" id="CHEBI:58349"/>
        <dbReference type="ChEBI" id="CHEBI:65315"/>
        <dbReference type="ChEBI" id="CHEBI:74443"/>
        <dbReference type="EC" id="1.3.1.88"/>
    </reaction>
    <physiologicalReaction direction="right-to-left" evidence="13">
        <dbReference type="Rhea" id="RHEA:53370"/>
    </physiologicalReaction>
</comment>
<evidence type="ECO:0000256" key="14">
    <source>
        <dbReference type="SAM" id="MobiDB-lite"/>
    </source>
</evidence>
<dbReference type="CDD" id="cd02801">
    <property type="entry name" value="DUS_like_FMN"/>
    <property type="match status" value="1"/>
</dbReference>
<proteinExistence type="inferred from homology"/>
<evidence type="ECO:0000313" key="16">
    <source>
        <dbReference type="Proteomes" id="UP000694845"/>
    </source>
</evidence>
<accession>A0A8B7YH80</accession>
<evidence type="ECO:0000256" key="6">
    <source>
        <dbReference type="ARBA" id="ARBA00023002"/>
    </source>
</evidence>
<keyword evidence="5" id="KW-0521">NADP</keyword>
<dbReference type="OrthoDB" id="272303at2759"/>
<dbReference type="EC" id="1.3.1.88" evidence="9"/>
<dbReference type="PANTHER" id="PTHR11082:SF5">
    <property type="entry name" value="TRNA-DIHYDROURIDINE(16_17) SYNTHASE [NAD(P)(+)]-LIKE"/>
    <property type="match status" value="1"/>
</dbReference>
<dbReference type="Pfam" id="PF01207">
    <property type="entry name" value="Dus"/>
    <property type="match status" value="1"/>
</dbReference>
<keyword evidence="6" id="KW-0560">Oxidoreductase</keyword>
<name>A0A8B7YH80_ACAPL</name>
<dbReference type="RefSeq" id="XP_022092602.1">
    <property type="nucleotide sequence ID" value="XM_022236910.1"/>
</dbReference>
<evidence type="ECO:0000256" key="2">
    <source>
        <dbReference type="ARBA" id="ARBA00022630"/>
    </source>
</evidence>
<dbReference type="GeneID" id="110980325"/>
<evidence type="ECO:0000256" key="11">
    <source>
        <dbReference type="ARBA" id="ARBA00047652"/>
    </source>
</evidence>
<evidence type="ECO:0000256" key="1">
    <source>
        <dbReference type="ARBA" id="ARBA00001917"/>
    </source>
</evidence>
<evidence type="ECO:0000256" key="12">
    <source>
        <dbReference type="ARBA" id="ARBA00048934"/>
    </source>
</evidence>
<dbReference type="AlphaFoldDB" id="A0A8B7YH80"/>
<comment type="catalytic activity">
    <reaction evidence="12">
        <text>5,6-dihydrouridine(16) in tRNA + NAD(+) = uridine(16) in tRNA + NADH + H(+)</text>
        <dbReference type="Rhea" id="RHEA:53380"/>
        <dbReference type="Rhea" id="RHEA-COMP:13543"/>
        <dbReference type="Rhea" id="RHEA-COMP:13544"/>
        <dbReference type="ChEBI" id="CHEBI:15378"/>
        <dbReference type="ChEBI" id="CHEBI:57540"/>
        <dbReference type="ChEBI" id="CHEBI:57945"/>
        <dbReference type="ChEBI" id="CHEBI:65315"/>
        <dbReference type="ChEBI" id="CHEBI:74443"/>
        <dbReference type="EC" id="1.3.1.88"/>
    </reaction>
    <physiologicalReaction direction="right-to-left" evidence="12">
        <dbReference type="Rhea" id="RHEA:53382"/>
    </physiologicalReaction>
</comment>
<dbReference type="InterPro" id="IPR018517">
    <property type="entry name" value="tRNA_hU_synthase_CS"/>
</dbReference>
<feature type="region of interest" description="Disordered" evidence="14">
    <location>
        <begin position="355"/>
        <end position="388"/>
    </location>
</feature>
<keyword evidence="7" id="KW-0520">NAD</keyword>
<evidence type="ECO:0000256" key="13">
    <source>
        <dbReference type="ARBA" id="ARBA00049467"/>
    </source>
</evidence>
<feature type="compositionally biased region" description="Basic and acidic residues" evidence="14">
    <location>
        <begin position="355"/>
        <end position="373"/>
    </location>
</feature>
<evidence type="ECO:0000313" key="18">
    <source>
        <dbReference type="RefSeq" id="XP_022092603.1"/>
    </source>
</evidence>
<comment type="catalytic activity">
    <reaction evidence="10">
        <text>5,6-dihydrouridine(17) in tRNA + NAD(+) = uridine(17) in tRNA + NADH + H(+)</text>
        <dbReference type="Rhea" id="RHEA:53372"/>
        <dbReference type="Rhea" id="RHEA-COMP:13541"/>
        <dbReference type="Rhea" id="RHEA-COMP:13542"/>
        <dbReference type="ChEBI" id="CHEBI:15378"/>
        <dbReference type="ChEBI" id="CHEBI:57540"/>
        <dbReference type="ChEBI" id="CHEBI:57945"/>
        <dbReference type="ChEBI" id="CHEBI:65315"/>
        <dbReference type="ChEBI" id="CHEBI:74443"/>
        <dbReference type="EC" id="1.3.1.88"/>
    </reaction>
    <physiologicalReaction direction="right-to-left" evidence="10">
        <dbReference type="Rhea" id="RHEA:53374"/>
    </physiologicalReaction>
</comment>
<comment type="catalytic activity">
    <reaction evidence="11">
        <text>5,6-dihydrouridine(16) in tRNA + NADP(+) = uridine(16) in tRNA + NADPH + H(+)</text>
        <dbReference type="Rhea" id="RHEA:53376"/>
        <dbReference type="Rhea" id="RHEA-COMP:13543"/>
        <dbReference type="Rhea" id="RHEA-COMP:13544"/>
        <dbReference type="ChEBI" id="CHEBI:15378"/>
        <dbReference type="ChEBI" id="CHEBI:57783"/>
        <dbReference type="ChEBI" id="CHEBI:58349"/>
        <dbReference type="ChEBI" id="CHEBI:65315"/>
        <dbReference type="ChEBI" id="CHEBI:74443"/>
        <dbReference type="EC" id="1.3.1.88"/>
    </reaction>
    <physiologicalReaction direction="right-to-left" evidence="11">
        <dbReference type="Rhea" id="RHEA:53378"/>
    </physiologicalReaction>
</comment>
<dbReference type="GO" id="GO:0050660">
    <property type="term" value="F:flavin adenine dinucleotide binding"/>
    <property type="evidence" value="ECO:0007669"/>
    <property type="project" value="InterPro"/>
</dbReference>
<evidence type="ECO:0000256" key="7">
    <source>
        <dbReference type="ARBA" id="ARBA00023027"/>
    </source>
</evidence>
<evidence type="ECO:0000256" key="8">
    <source>
        <dbReference type="ARBA" id="ARBA00038313"/>
    </source>
</evidence>
<keyword evidence="4" id="KW-0819">tRNA processing</keyword>
<keyword evidence="2" id="KW-0285">Flavoprotein</keyword>
<dbReference type="PROSITE" id="PS01136">
    <property type="entry name" value="UPF0034"/>
    <property type="match status" value="1"/>
</dbReference>
<dbReference type="InterPro" id="IPR035587">
    <property type="entry name" value="DUS-like_FMN-bd"/>
</dbReference>
<feature type="compositionally biased region" description="Polar residues" evidence="14">
    <location>
        <begin position="536"/>
        <end position="552"/>
    </location>
</feature>
<dbReference type="SUPFAM" id="SSF51395">
    <property type="entry name" value="FMN-linked oxidoreductases"/>
    <property type="match status" value="1"/>
</dbReference>
<dbReference type="RefSeq" id="XP_022092603.1">
    <property type="nucleotide sequence ID" value="XM_022236911.1"/>
</dbReference>
<dbReference type="GO" id="GO:0017150">
    <property type="term" value="F:tRNA dihydrouridine synthase activity"/>
    <property type="evidence" value="ECO:0007669"/>
    <property type="project" value="InterPro"/>
</dbReference>
<organism evidence="16 18">
    <name type="scientific">Acanthaster planci</name>
    <name type="common">Crown-of-thorns starfish</name>
    <dbReference type="NCBI Taxonomy" id="133434"/>
    <lineage>
        <taxon>Eukaryota</taxon>
        <taxon>Metazoa</taxon>
        <taxon>Echinodermata</taxon>
        <taxon>Eleutherozoa</taxon>
        <taxon>Asterozoa</taxon>
        <taxon>Asteroidea</taxon>
        <taxon>Valvatacea</taxon>
        <taxon>Valvatida</taxon>
        <taxon>Acanthasteridae</taxon>
        <taxon>Acanthaster</taxon>
    </lineage>
</organism>